<protein>
    <submittedName>
        <fullName evidence="2">DUF883 domain-containing protein</fullName>
    </submittedName>
</protein>
<evidence type="ECO:0000313" key="3">
    <source>
        <dbReference type="Proteomes" id="UP000230709"/>
    </source>
</evidence>
<dbReference type="RefSeq" id="WP_003612217.1">
    <property type="nucleotide sequence ID" value="NZ_ADVE02000001.1"/>
</dbReference>
<dbReference type="KEGG" id="mtw:CQW49_03470"/>
<evidence type="ECO:0000313" key="2">
    <source>
        <dbReference type="EMBL" id="ATQ67048.1"/>
    </source>
</evidence>
<keyword evidence="3" id="KW-1185">Reference proteome</keyword>
<feature type="region of interest" description="Disordered" evidence="1">
    <location>
        <begin position="17"/>
        <end position="42"/>
    </location>
</feature>
<dbReference type="STRING" id="595536.GCA_000178815_04466"/>
<accession>A0A2D2CW76</accession>
<sequence>MGSKGDGLQEELSQLRDDLSDLASRMSNMGSDASSDMADEIKMRMQKLGDDIDGALSQAKSTGRDMVRQAGLEGVGDTVEGAIREHPFTSLAIAIGVGALVGSQLRR</sequence>
<dbReference type="AlphaFoldDB" id="A0A2D2CW76"/>
<feature type="compositionally biased region" description="Polar residues" evidence="1">
    <location>
        <begin position="25"/>
        <end position="34"/>
    </location>
</feature>
<dbReference type="Proteomes" id="UP000230709">
    <property type="component" value="Chromosome"/>
</dbReference>
<gene>
    <name evidence="2" type="ORF">CQW49_03470</name>
</gene>
<organism evidence="2 3">
    <name type="scientific">Methylosinus trichosporium (strain ATCC 35070 / NCIMB 11131 / UNIQEM 75 / OB3b)</name>
    <dbReference type="NCBI Taxonomy" id="595536"/>
    <lineage>
        <taxon>Bacteria</taxon>
        <taxon>Pseudomonadati</taxon>
        <taxon>Pseudomonadota</taxon>
        <taxon>Alphaproteobacteria</taxon>
        <taxon>Hyphomicrobiales</taxon>
        <taxon>Methylocystaceae</taxon>
        <taxon>Methylosinus</taxon>
    </lineage>
</organism>
<dbReference type="EMBL" id="CP023737">
    <property type="protein sequence ID" value="ATQ67048.1"/>
    <property type="molecule type" value="Genomic_DNA"/>
</dbReference>
<name>A0A2D2CW76_METT3</name>
<proteinExistence type="predicted"/>
<evidence type="ECO:0000256" key="1">
    <source>
        <dbReference type="SAM" id="MobiDB-lite"/>
    </source>
</evidence>
<reference evidence="3" key="1">
    <citation type="submission" date="2017-10" db="EMBL/GenBank/DDBJ databases">
        <title>Completed PacBio SMRT sequence of Methylosinus trichosporium OB3b reveals presence of a third large plasmid.</title>
        <authorList>
            <person name="Charles T.C."/>
            <person name="Lynch M.D.J."/>
            <person name="Heil J.R."/>
            <person name="Cheng J."/>
        </authorList>
    </citation>
    <scope>NUCLEOTIDE SEQUENCE [LARGE SCALE GENOMIC DNA]</scope>
    <source>
        <strain evidence="3">OB3b</strain>
    </source>
</reference>